<dbReference type="SMART" id="SM01134">
    <property type="entry name" value="DeoRC"/>
    <property type="match status" value="1"/>
</dbReference>
<dbReference type="InterPro" id="IPR036390">
    <property type="entry name" value="WH_DNA-bd_sf"/>
</dbReference>
<dbReference type="Pfam" id="PF00455">
    <property type="entry name" value="DeoRC"/>
    <property type="match status" value="1"/>
</dbReference>
<keyword evidence="3" id="KW-0804">Transcription</keyword>
<dbReference type="Gene3D" id="1.10.10.10">
    <property type="entry name" value="Winged helix-like DNA-binding domain superfamily/Winged helix DNA-binding domain"/>
    <property type="match status" value="1"/>
</dbReference>
<dbReference type="Pfam" id="PF08220">
    <property type="entry name" value="HTH_DeoR"/>
    <property type="match status" value="1"/>
</dbReference>
<dbReference type="PANTHER" id="PTHR30363">
    <property type="entry name" value="HTH-TYPE TRANSCRIPTIONAL REGULATOR SRLR-RELATED"/>
    <property type="match status" value="1"/>
</dbReference>
<dbReference type="InterPro" id="IPR014036">
    <property type="entry name" value="DeoR-like_C"/>
</dbReference>
<dbReference type="InterPro" id="IPR001034">
    <property type="entry name" value="DeoR_HTH"/>
</dbReference>
<evidence type="ECO:0000313" key="5">
    <source>
        <dbReference type="Proteomes" id="UP000005940"/>
    </source>
</evidence>
<evidence type="ECO:0000256" key="2">
    <source>
        <dbReference type="ARBA" id="ARBA00023125"/>
    </source>
</evidence>
<gene>
    <name evidence="4" type="ORF">STSU_032700</name>
</gene>
<protein>
    <submittedName>
        <fullName evidence="4">DeoR/GlpR transcriptional regulator</fullName>
    </submittedName>
</protein>
<keyword evidence="1" id="KW-0805">Transcription regulation</keyword>
<dbReference type="Proteomes" id="UP000005940">
    <property type="component" value="Chromosome"/>
</dbReference>
<evidence type="ECO:0000313" key="4">
    <source>
        <dbReference type="EMBL" id="QKM71167.1"/>
    </source>
</evidence>
<dbReference type="AlphaFoldDB" id="I2MTI1"/>
<accession>I2MTI1</accession>
<evidence type="ECO:0000256" key="1">
    <source>
        <dbReference type="ARBA" id="ARBA00023015"/>
    </source>
</evidence>
<dbReference type="GO" id="GO:0003677">
    <property type="term" value="F:DNA binding"/>
    <property type="evidence" value="ECO:0007669"/>
    <property type="project" value="UniProtKB-KW"/>
</dbReference>
<evidence type="ECO:0000256" key="3">
    <source>
        <dbReference type="ARBA" id="ARBA00023163"/>
    </source>
</evidence>
<sequence>MAGNSAEERRRFIAGHVTEHGTATGADLAALTGVSLMTVHRDLDELERRGLLRRIRGGASARPATVLAAGLGYRLGVNTAEKEAVARAAAARVEPGMSVMLDDSTTVLAMARLLAGRVPLTVVTNARRVVDVFTEAEDVRLIALGGEYSRTHDAFLGIPCVEAIEALSVDLVAVSASALDARMAYHQEQDVVLVKRAMLNSAARKMMLVDHTKTARTALHRVGPVAALDELIVDDGVDGELLAGLREHTRVTVAPVAG</sequence>
<dbReference type="Gene3D" id="3.40.50.1360">
    <property type="match status" value="1"/>
</dbReference>
<name>I2MTI1_STRT9</name>
<dbReference type="InterPro" id="IPR050313">
    <property type="entry name" value="Carb_Metab_HTH_regulators"/>
</dbReference>
<organism evidence="4 5">
    <name type="scientific">Streptomyces tsukubensis (strain DSM 42081 / NBRC 108919 / NRRL 18488 / 9993)</name>
    <dbReference type="NCBI Taxonomy" id="1114943"/>
    <lineage>
        <taxon>Bacteria</taxon>
        <taxon>Bacillati</taxon>
        <taxon>Actinomycetota</taxon>
        <taxon>Actinomycetes</taxon>
        <taxon>Kitasatosporales</taxon>
        <taxon>Streptomycetaceae</taxon>
        <taxon>Streptomyces</taxon>
    </lineage>
</organism>
<dbReference type="InterPro" id="IPR018356">
    <property type="entry name" value="Tscrpt_reg_HTH_DeoR_CS"/>
</dbReference>
<dbReference type="PRINTS" id="PR00037">
    <property type="entry name" value="HTHLACR"/>
</dbReference>
<dbReference type="PROSITE" id="PS51000">
    <property type="entry name" value="HTH_DEOR_2"/>
    <property type="match status" value="1"/>
</dbReference>
<keyword evidence="2" id="KW-0238">DNA-binding</keyword>
<dbReference type="SUPFAM" id="SSF46785">
    <property type="entry name" value="Winged helix' DNA-binding domain"/>
    <property type="match status" value="1"/>
</dbReference>
<reference evidence="4 5" key="1">
    <citation type="journal article" date="2012" name="J. Bacteriol.">
        <title>Draft genome of Streptomyces tsukubaensis NRRL 18488, the producer of the clinically important immunosuppressant tacrolimus (FK506).</title>
        <authorList>
            <person name="Barreiro C."/>
            <person name="Prieto C."/>
            <person name="Sola-Landa A."/>
            <person name="Solera E."/>
            <person name="Martinez-Castro M."/>
            <person name="Perez-Redondo R."/>
            <person name="Garcia-Estrada C."/>
            <person name="Aparicio J.F."/>
            <person name="Fernandez-Martinez L.T."/>
            <person name="Santos-Aberturas J."/>
            <person name="Salehi-Najafabadi Z."/>
            <person name="Rodriguez-Garcia A."/>
            <person name="Tauch A."/>
            <person name="Martin J.F."/>
        </authorList>
    </citation>
    <scope>NUCLEOTIDE SEQUENCE [LARGE SCALE GENOMIC DNA]</scope>
    <source>
        <strain evidence="5">DSM 42081 / NBRC 108919 / NRRL 18488 / 9993</strain>
    </source>
</reference>
<proteinExistence type="predicted"/>
<dbReference type="InterPro" id="IPR037171">
    <property type="entry name" value="NagB/RpiA_transferase-like"/>
</dbReference>
<dbReference type="SMART" id="SM00420">
    <property type="entry name" value="HTH_DEOR"/>
    <property type="match status" value="1"/>
</dbReference>
<keyword evidence="5" id="KW-1185">Reference proteome</keyword>
<dbReference type="PROSITE" id="PS00894">
    <property type="entry name" value="HTH_DEOR_1"/>
    <property type="match status" value="1"/>
</dbReference>
<dbReference type="PANTHER" id="PTHR30363:SF44">
    <property type="entry name" value="AGA OPERON TRANSCRIPTIONAL REPRESSOR-RELATED"/>
    <property type="match status" value="1"/>
</dbReference>
<dbReference type="RefSeq" id="WP_006350954.1">
    <property type="nucleotide sequence ID" value="NZ_CP029159.1"/>
</dbReference>
<dbReference type="InterPro" id="IPR036388">
    <property type="entry name" value="WH-like_DNA-bd_sf"/>
</dbReference>
<dbReference type="SUPFAM" id="SSF100950">
    <property type="entry name" value="NagB/RpiA/CoA transferase-like"/>
    <property type="match status" value="1"/>
</dbReference>
<dbReference type="EMBL" id="CP029159">
    <property type="protein sequence ID" value="QKM71167.1"/>
    <property type="molecule type" value="Genomic_DNA"/>
</dbReference>
<dbReference type="GO" id="GO:0003700">
    <property type="term" value="F:DNA-binding transcription factor activity"/>
    <property type="evidence" value="ECO:0007669"/>
    <property type="project" value="InterPro"/>
</dbReference>